<keyword evidence="1" id="KW-0677">Repeat</keyword>
<dbReference type="AlphaFoldDB" id="A0A8D0HGH4"/>
<reference evidence="3" key="2">
    <citation type="submission" date="2025-09" db="UniProtKB">
        <authorList>
            <consortium name="Ensembl"/>
        </authorList>
    </citation>
    <scope>IDENTIFICATION</scope>
</reference>
<dbReference type="Proteomes" id="UP000694392">
    <property type="component" value="Unplaced"/>
</dbReference>
<dbReference type="Gene3D" id="1.10.150.50">
    <property type="entry name" value="Transcription Factor, Ets-1"/>
    <property type="match status" value="1"/>
</dbReference>
<organism evidence="3 4">
    <name type="scientific">Sphenodon punctatus</name>
    <name type="common">Tuatara</name>
    <name type="synonym">Hatteria punctata</name>
    <dbReference type="NCBI Taxonomy" id="8508"/>
    <lineage>
        <taxon>Eukaryota</taxon>
        <taxon>Metazoa</taxon>
        <taxon>Chordata</taxon>
        <taxon>Craniata</taxon>
        <taxon>Vertebrata</taxon>
        <taxon>Euteleostomi</taxon>
        <taxon>Lepidosauria</taxon>
        <taxon>Sphenodontia</taxon>
        <taxon>Sphenodontidae</taxon>
        <taxon>Sphenodon</taxon>
    </lineage>
</organism>
<evidence type="ECO:0000313" key="4">
    <source>
        <dbReference type="Proteomes" id="UP000694392"/>
    </source>
</evidence>
<dbReference type="Ensembl" id="ENSSPUT00000020737.1">
    <property type="protein sequence ID" value="ENSSPUP00000019468.1"/>
    <property type="gene ID" value="ENSSPUG00000014993.1"/>
</dbReference>
<reference evidence="3" key="1">
    <citation type="submission" date="2025-08" db="UniProtKB">
        <authorList>
            <consortium name="Ensembl"/>
        </authorList>
    </citation>
    <scope>IDENTIFICATION</scope>
</reference>
<protein>
    <recommendedName>
        <fullName evidence="2">SAM domain-containing protein</fullName>
    </recommendedName>
</protein>
<dbReference type="FunFam" id="1.10.150.50:FF:000034">
    <property type="entry name" value="ankyrin repeat and SAM domain-containing protein 4B"/>
    <property type="match status" value="1"/>
</dbReference>
<name>A0A8D0HGH4_SPHPU</name>
<dbReference type="SMART" id="SM00454">
    <property type="entry name" value="SAM"/>
    <property type="match status" value="1"/>
</dbReference>
<evidence type="ECO:0000256" key="1">
    <source>
        <dbReference type="ARBA" id="ARBA00022737"/>
    </source>
</evidence>
<dbReference type="PANTHER" id="PTHR10627">
    <property type="entry name" value="SCP160"/>
    <property type="match status" value="1"/>
</dbReference>
<evidence type="ECO:0000259" key="2">
    <source>
        <dbReference type="SMART" id="SM00454"/>
    </source>
</evidence>
<evidence type="ECO:0000313" key="3">
    <source>
        <dbReference type="Ensembl" id="ENSSPUP00000019468.1"/>
    </source>
</evidence>
<proteinExistence type="predicted"/>
<dbReference type="Pfam" id="PF00536">
    <property type="entry name" value="SAM_1"/>
    <property type="match status" value="1"/>
</dbReference>
<feature type="domain" description="SAM" evidence="2">
    <location>
        <begin position="19"/>
        <end position="84"/>
    </location>
</feature>
<sequence>NCSSEDEDLKTEGAQAAVSSQEEISDVKDILKKLELSEYYSVFEKEQVDRQALALCTDKELKEMGIPLGPRVKILHYIRNKKNRQVCFL</sequence>
<keyword evidence="4" id="KW-1185">Reference proteome</keyword>
<dbReference type="PANTHER" id="PTHR10627:SF69">
    <property type="entry name" value="PROTEIN BICAUDAL C"/>
    <property type="match status" value="1"/>
</dbReference>
<dbReference type="GeneTree" id="ENSGT00940000156808"/>
<dbReference type="InterPro" id="IPR001660">
    <property type="entry name" value="SAM"/>
</dbReference>
<dbReference type="InterPro" id="IPR013761">
    <property type="entry name" value="SAM/pointed_sf"/>
</dbReference>
<accession>A0A8D0HGH4</accession>
<dbReference type="SUPFAM" id="SSF47769">
    <property type="entry name" value="SAM/Pointed domain"/>
    <property type="match status" value="1"/>
</dbReference>